<dbReference type="PROSITE" id="PS50943">
    <property type="entry name" value="HTH_CROC1"/>
    <property type="match status" value="1"/>
</dbReference>
<evidence type="ECO:0000313" key="3">
    <source>
        <dbReference type="Proteomes" id="UP001597478"/>
    </source>
</evidence>
<proteinExistence type="predicted"/>
<organism evidence="2 3">
    <name type="scientific">Prauserella oleivorans</name>
    <dbReference type="NCBI Taxonomy" id="1478153"/>
    <lineage>
        <taxon>Bacteria</taxon>
        <taxon>Bacillati</taxon>
        <taxon>Actinomycetota</taxon>
        <taxon>Actinomycetes</taxon>
        <taxon>Pseudonocardiales</taxon>
        <taxon>Pseudonocardiaceae</taxon>
        <taxon>Prauserella</taxon>
    </lineage>
</organism>
<accession>A0ABW5W9F3</accession>
<dbReference type="SMART" id="SM00530">
    <property type="entry name" value="HTH_XRE"/>
    <property type="match status" value="1"/>
</dbReference>
<sequence>MQQHDPFGPPDLPDLPEEFWDHPEIAQAARDRHIGRLLRAYRTLQTPKITQLQLAEWLGIDQTNLSRHERASRPTVRLDKLEQWARILGVPRRLLWFDLAPYADNASEPAATAPTLAATAPASGEDDVHRRQFLRAIGAAALGAPFVGRAASEAPDTIAEVRHMTAAFRASDNRFGGSHSRSTLAAYFDRVVKPLLTTRADPRLLAAAAEMQHVAGWMAYDIGQPGTGRQHLREAWKLCQRAGDAALGAEMFAGMSHQAAFFDDAETAVDLALAAGQAAAGINLPVLTAEINILEAHGHAMKDEKTDCLNALRQGERAFERTRGETPKWLAYFDSAYMAAKTAHVYRDLGVPTAAETYARRSLEMTDGYERGRLFNTALLASTLADQRRVEEACVEGGRAVAMIHQVRSVRATAYLSDLARRLAPFNTGDVRDLYQQMHDVGVATPRM</sequence>
<dbReference type="Gene3D" id="1.10.260.40">
    <property type="entry name" value="lambda repressor-like DNA-binding domains"/>
    <property type="match status" value="1"/>
</dbReference>
<comment type="caution">
    <text evidence="2">The sequence shown here is derived from an EMBL/GenBank/DDBJ whole genome shotgun (WGS) entry which is preliminary data.</text>
</comment>
<evidence type="ECO:0000313" key="2">
    <source>
        <dbReference type="EMBL" id="MFD2800432.1"/>
    </source>
</evidence>
<evidence type="ECO:0000259" key="1">
    <source>
        <dbReference type="PROSITE" id="PS50943"/>
    </source>
</evidence>
<keyword evidence="3" id="KW-1185">Reference proteome</keyword>
<dbReference type="Proteomes" id="UP001597478">
    <property type="component" value="Unassembled WGS sequence"/>
</dbReference>
<dbReference type="InterPro" id="IPR010982">
    <property type="entry name" value="Lambda_DNA-bd_dom_sf"/>
</dbReference>
<dbReference type="EMBL" id="JBHUOF010000016">
    <property type="protein sequence ID" value="MFD2800432.1"/>
    <property type="molecule type" value="Genomic_DNA"/>
</dbReference>
<reference evidence="3" key="1">
    <citation type="journal article" date="2019" name="Int. J. Syst. Evol. Microbiol.">
        <title>The Global Catalogue of Microorganisms (GCM) 10K type strain sequencing project: providing services to taxonomists for standard genome sequencing and annotation.</title>
        <authorList>
            <consortium name="The Broad Institute Genomics Platform"/>
            <consortium name="The Broad Institute Genome Sequencing Center for Infectious Disease"/>
            <person name="Wu L."/>
            <person name="Ma J."/>
        </authorList>
    </citation>
    <scope>NUCLEOTIDE SEQUENCE [LARGE SCALE GENOMIC DNA]</scope>
    <source>
        <strain evidence="3">IBRC-M 10906</strain>
    </source>
</reference>
<dbReference type="InterPro" id="IPR001387">
    <property type="entry name" value="Cro/C1-type_HTH"/>
</dbReference>
<protein>
    <submittedName>
        <fullName evidence="2">Helix-turn-helix domain-containing protein</fullName>
    </submittedName>
</protein>
<dbReference type="SUPFAM" id="SSF47413">
    <property type="entry name" value="lambda repressor-like DNA-binding domains"/>
    <property type="match status" value="1"/>
</dbReference>
<feature type="domain" description="HTH cro/C1-type" evidence="1">
    <location>
        <begin position="38"/>
        <end position="95"/>
    </location>
</feature>
<dbReference type="CDD" id="cd00093">
    <property type="entry name" value="HTH_XRE"/>
    <property type="match status" value="1"/>
</dbReference>
<dbReference type="RefSeq" id="WP_377390199.1">
    <property type="nucleotide sequence ID" value="NZ_JBHSAN010000021.1"/>
</dbReference>
<dbReference type="Pfam" id="PF13560">
    <property type="entry name" value="HTH_31"/>
    <property type="match status" value="1"/>
</dbReference>
<gene>
    <name evidence="2" type="ORF">ACFS2C_13595</name>
</gene>
<name>A0ABW5W9F3_9PSEU</name>